<feature type="compositionally biased region" description="Low complexity" evidence="1">
    <location>
        <begin position="48"/>
        <end position="58"/>
    </location>
</feature>
<feature type="region of interest" description="Disordered" evidence="1">
    <location>
        <begin position="1"/>
        <end position="110"/>
    </location>
</feature>
<evidence type="ECO:0000259" key="2">
    <source>
        <dbReference type="PROSITE" id="PS50828"/>
    </source>
</evidence>
<keyword evidence="3" id="KW-0255">Endonuclease</keyword>
<dbReference type="SMART" id="SM00463">
    <property type="entry name" value="SMR"/>
    <property type="match status" value="1"/>
</dbReference>
<accession>A0A495VSK9</accession>
<dbReference type="InterPro" id="IPR002625">
    <property type="entry name" value="Smr_dom"/>
</dbReference>
<organism evidence="3 4">
    <name type="scientific">Azonexus fungiphilus</name>
    <dbReference type="NCBI Taxonomy" id="146940"/>
    <lineage>
        <taxon>Bacteria</taxon>
        <taxon>Pseudomonadati</taxon>
        <taxon>Pseudomonadota</taxon>
        <taxon>Betaproteobacteria</taxon>
        <taxon>Rhodocyclales</taxon>
        <taxon>Azonexaceae</taxon>
        <taxon>Azonexus</taxon>
    </lineage>
</organism>
<dbReference type="AlphaFoldDB" id="A0A495VSK9"/>
<proteinExistence type="predicted"/>
<dbReference type="RefSeq" id="WP_121458885.1">
    <property type="nucleotide sequence ID" value="NZ_RBXP01000017.1"/>
</dbReference>
<dbReference type="PANTHER" id="PTHR35562">
    <property type="entry name" value="DNA ENDONUCLEASE SMRA-RELATED"/>
    <property type="match status" value="1"/>
</dbReference>
<dbReference type="PANTHER" id="PTHR35562:SF2">
    <property type="entry name" value="DNA ENDONUCLEASE SMRA-RELATED"/>
    <property type="match status" value="1"/>
</dbReference>
<evidence type="ECO:0000313" key="4">
    <source>
        <dbReference type="Proteomes" id="UP000270626"/>
    </source>
</evidence>
<dbReference type="OrthoDB" id="9808881at2"/>
<feature type="compositionally biased region" description="Basic and acidic residues" evidence="1">
    <location>
        <begin position="1"/>
        <end position="23"/>
    </location>
</feature>
<dbReference type="Gene3D" id="3.30.1370.110">
    <property type="match status" value="1"/>
</dbReference>
<evidence type="ECO:0000313" key="3">
    <source>
        <dbReference type="EMBL" id="RKT50648.1"/>
    </source>
</evidence>
<reference evidence="3 4" key="1">
    <citation type="submission" date="2018-10" db="EMBL/GenBank/DDBJ databases">
        <title>Genomic Encyclopedia of Type Strains, Phase IV (KMG-IV): sequencing the most valuable type-strain genomes for metagenomic binning, comparative biology and taxonomic classification.</title>
        <authorList>
            <person name="Goeker M."/>
        </authorList>
    </citation>
    <scope>NUCLEOTIDE SEQUENCE [LARGE SCALE GENOMIC DNA]</scope>
    <source>
        <strain evidence="3 4">DSM 23841</strain>
    </source>
</reference>
<dbReference type="EMBL" id="RBXP01000017">
    <property type="protein sequence ID" value="RKT50648.1"/>
    <property type="molecule type" value="Genomic_DNA"/>
</dbReference>
<dbReference type="Proteomes" id="UP000270626">
    <property type="component" value="Unassembled WGS sequence"/>
</dbReference>
<keyword evidence="4" id="KW-1185">Reference proteome</keyword>
<keyword evidence="3" id="KW-0540">Nuclease</keyword>
<name>A0A495VSK9_9RHOO</name>
<protein>
    <submittedName>
        <fullName evidence="3">DNA-nicking Smr family endonuclease</fullName>
    </submittedName>
</protein>
<evidence type="ECO:0000256" key="1">
    <source>
        <dbReference type="SAM" id="MobiDB-lite"/>
    </source>
</evidence>
<dbReference type="Pfam" id="PF01713">
    <property type="entry name" value="Smr"/>
    <property type="match status" value="1"/>
</dbReference>
<dbReference type="PROSITE" id="PS50828">
    <property type="entry name" value="SMR"/>
    <property type="match status" value="1"/>
</dbReference>
<feature type="compositionally biased region" description="Pro residues" evidence="1">
    <location>
        <begin position="27"/>
        <end position="37"/>
    </location>
</feature>
<keyword evidence="3" id="KW-0378">Hydrolase</keyword>
<dbReference type="InterPro" id="IPR036063">
    <property type="entry name" value="Smr_dom_sf"/>
</dbReference>
<dbReference type="SUPFAM" id="SSF160443">
    <property type="entry name" value="SMR domain-like"/>
    <property type="match status" value="1"/>
</dbReference>
<comment type="caution">
    <text evidence="3">The sequence shown here is derived from an EMBL/GenBank/DDBJ whole genome shotgun (WGS) entry which is preliminary data.</text>
</comment>
<feature type="domain" description="Smr" evidence="2">
    <location>
        <begin position="201"/>
        <end position="282"/>
    </location>
</feature>
<gene>
    <name evidence="3" type="ORF">DFR40_2567</name>
</gene>
<sequence length="291" mass="31800">MATKPETKALKDGLRAVWRERRAQPAASPPAAQPPASPAAADDDLALFRRAAAGARPLPESDRVILARPPSRRIAPRPTPTAAEAPRRRADDDALPASWRDDSRPRRLPDDPEQAAFVLAMAGVAPIPDRNLAELERPRPQPAAQQSLADRQAVLHESLHAPIALQDRLEGGDEAAYLRPGLAQTVLRDLRRGRWVIQDEVDLHGLNREQARQLVAGFLHTCLHQGKRCLRIVHGKGHGSPDKLSILRQLVRGWLAQRSEVLAYCQAKPQDGGEGALLVLLRAPRNNNGAA</sequence>
<feature type="compositionally biased region" description="Basic and acidic residues" evidence="1">
    <location>
        <begin position="99"/>
        <end position="110"/>
    </location>
</feature>
<dbReference type="GO" id="GO:0004519">
    <property type="term" value="F:endonuclease activity"/>
    <property type="evidence" value="ECO:0007669"/>
    <property type="project" value="UniProtKB-KW"/>
</dbReference>